<organism evidence="3 4">
    <name type="scientific">Laodelphax striatellus</name>
    <name type="common">Small brown planthopper</name>
    <name type="synonym">Delphax striatella</name>
    <dbReference type="NCBI Taxonomy" id="195883"/>
    <lineage>
        <taxon>Eukaryota</taxon>
        <taxon>Metazoa</taxon>
        <taxon>Ecdysozoa</taxon>
        <taxon>Arthropoda</taxon>
        <taxon>Hexapoda</taxon>
        <taxon>Insecta</taxon>
        <taxon>Pterygota</taxon>
        <taxon>Neoptera</taxon>
        <taxon>Paraneoptera</taxon>
        <taxon>Hemiptera</taxon>
        <taxon>Auchenorrhyncha</taxon>
        <taxon>Fulgoroidea</taxon>
        <taxon>Delphacidae</taxon>
        <taxon>Criomorphinae</taxon>
        <taxon>Laodelphax</taxon>
    </lineage>
</organism>
<dbReference type="Gene3D" id="2.30.30.490">
    <property type="match status" value="1"/>
</dbReference>
<feature type="region of interest" description="Disordered" evidence="1">
    <location>
        <begin position="1347"/>
        <end position="1419"/>
    </location>
</feature>
<feature type="compositionally biased region" description="Pro residues" evidence="1">
    <location>
        <begin position="1114"/>
        <end position="1123"/>
    </location>
</feature>
<accession>A0A482X2E8</accession>
<dbReference type="PANTHER" id="PTHR46576:SF1">
    <property type="entry name" value="BROMO ADJACENT HOMOLOGY DOMAIN-CONTAINING 1 PROTEIN"/>
    <property type="match status" value="1"/>
</dbReference>
<feature type="region of interest" description="Disordered" evidence="1">
    <location>
        <begin position="1"/>
        <end position="49"/>
    </location>
</feature>
<dbReference type="SMART" id="SM00439">
    <property type="entry name" value="BAH"/>
    <property type="match status" value="1"/>
</dbReference>
<feature type="compositionally biased region" description="Basic and acidic residues" evidence="1">
    <location>
        <begin position="241"/>
        <end position="263"/>
    </location>
</feature>
<reference evidence="3 4" key="1">
    <citation type="journal article" date="2017" name="Gigascience">
        <title>Genome sequence of the small brown planthopper, Laodelphax striatellus.</title>
        <authorList>
            <person name="Zhu J."/>
            <person name="Jiang F."/>
            <person name="Wang X."/>
            <person name="Yang P."/>
            <person name="Bao Y."/>
            <person name="Zhao W."/>
            <person name="Wang W."/>
            <person name="Lu H."/>
            <person name="Wang Q."/>
            <person name="Cui N."/>
            <person name="Li J."/>
            <person name="Chen X."/>
            <person name="Luo L."/>
            <person name="Yu J."/>
            <person name="Kang L."/>
            <person name="Cui F."/>
        </authorList>
    </citation>
    <scope>NUCLEOTIDE SEQUENCE [LARGE SCALE GENOMIC DNA]</scope>
    <source>
        <strain evidence="3">Lst14</strain>
    </source>
</reference>
<feature type="compositionally biased region" description="Acidic residues" evidence="1">
    <location>
        <begin position="916"/>
        <end position="927"/>
    </location>
</feature>
<feature type="region of interest" description="Disordered" evidence="1">
    <location>
        <begin position="1005"/>
        <end position="1156"/>
    </location>
</feature>
<dbReference type="GO" id="GO:0005677">
    <property type="term" value="C:chromatin silencing complex"/>
    <property type="evidence" value="ECO:0007669"/>
    <property type="project" value="TreeGrafter"/>
</dbReference>
<name>A0A482X2E8_LAOST</name>
<dbReference type="GO" id="GO:0003682">
    <property type="term" value="F:chromatin binding"/>
    <property type="evidence" value="ECO:0007669"/>
    <property type="project" value="InterPro"/>
</dbReference>
<proteinExistence type="predicted"/>
<dbReference type="EMBL" id="QKKF02019605">
    <property type="protein sequence ID" value="RZF39766.1"/>
    <property type="molecule type" value="Genomic_DNA"/>
</dbReference>
<feature type="compositionally biased region" description="Basic and acidic residues" evidence="1">
    <location>
        <begin position="534"/>
        <end position="547"/>
    </location>
</feature>
<dbReference type="Proteomes" id="UP000291343">
    <property type="component" value="Unassembled WGS sequence"/>
</dbReference>
<dbReference type="InterPro" id="IPR053032">
    <property type="entry name" value="BAH_domain-containing"/>
</dbReference>
<feature type="compositionally biased region" description="Low complexity" evidence="1">
    <location>
        <begin position="747"/>
        <end position="757"/>
    </location>
</feature>
<feature type="compositionally biased region" description="Low complexity" evidence="1">
    <location>
        <begin position="568"/>
        <end position="587"/>
    </location>
</feature>
<keyword evidence="4" id="KW-1185">Reference proteome</keyword>
<feature type="compositionally biased region" description="Pro residues" evidence="1">
    <location>
        <begin position="1371"/>
        <end position="1382"/>
    </location>
</feature>
<evidence type="ECO:0000313" key="4">
    <source>
        <dbReference type="Proteomes" id="UP000291343"/>
    </source>
</evidence>
<feature type="region of interest" description="Disordered" evidence="1">
    <location>
        <begin position="680"/>
        <end position="855"/>
    </location>
</feature>
<feature type="compositionally biased region" description="Basic residues" evidence="1">
    <location>
        <begin position="588"/>
        <end position="597"/>
    </location>
</feature>
<feature type="compositionally biased region" description="Pro residues" evidence="1">
    <location>
        <begin position="1254"/>
        <end position="1288"/>
    </location>
</feature>
<evidence type="ECO:0000259" key="2">
    <source>
        <dbReference type="PROSITE" id="PS51038"/>
    </source>
</evidence>
<feature type="compositionally biased region" description="Basic and acidic residues" evidence="1">
    <location>
        <begin position="877"/>
        <end position="902"/>
    </location>
</feature>
<evidence type="ECO:0000313" key="3">
    <source>
        <dbReference type="EMBL" id="RZF39766.1"/>
    </source>
</evidence>
<feature type="compositionally biased region" description="Low complexity" evidence="1">
    <location>
        <begin position="1124"/>
        <end position="1145"/>
    </location>
</feature>
<dbReference type="PANTHER" id="PTHR46576">
    <property type="entry name" value="BROMO ADJACENT HOMOLOGY DOMAIN-CONTAINING 1 PROTEIN"/>
    <property type="match status" value="1"/>
</dbReference>
<feature type="compositionally biased region" description="Basic residues" evidence="1">
    <location>
        <begin position="557"/>
        <end position="567"/>
    </location>
</feature>
<dbReference type="FunCoup" id="A0A482X2E8">
    <property type="interactions" value="78"/>
</dbReference>
<feature type="compositionally biased region" description="Basic and acidic residues" evidence="1">
    <location>
        <begin position="362"/>
        <end position="408"/>
    </location>
</feature>
<feature type="region of interest" description="Disordered" evidence="1">
    <location>
        <begin position="198"/>
        <end position="489"/>
    </location>
</feature>
<feature type="compositionally biased region" description="Low complexity" evidence="1">
    <location>
        <begin position="83"/>
        <end position="101"/>
    </location>
</feature>
<feature type="compositionally biased region" description="Basic and acidic residues" evidence="1">
    <location>
        <begin position="697"/>
        <end position="720"/>
    </location>
</feature>
<gene>
    <name evidence="3" type="ORF">LSTR_LSTR003427</name>
</gene>
<dbReference type="InterPro" id="IPR001025">
    <property type="entry name" value="BAH_dom"/>
</dbReference>
<feature type="region of interest" description="Disordered" evidence="1">
    <location>
        <begin position="875"/>
        <end position="927"/>
    </location>
</feature>
<dbReference type="Pfam" id="PF01426">
    <property type="entry name" value="BAH"/>
    <property type="match status" value="1"/>
</dbReference>
<dbReference type="GO" id="GO:0000976">
    <property type="term" value="F:transcription cis-regulatory region binding"/>
    <property type="evidence" value="ECO:0007669"/>
    <property type="project" value="TreeGrafter"/>
</dbReference>
<evidence type="ECO:0000256" key="1">
    <source>
        <dbReference type="SAM" id="MobiDB-lite"/>
    </source>
</evidence>
<feature type="region of interest" description="Disordered" evidence="1">
    <location>
        <begin position="1653"/>
        <end position="1753"/>
    </location>
</feature>
<comment type="caution">
    <text evidence="3">The sequence shown here is derived from an EMBL/GenBank/DDBJ whole genome shotgun (WGS) entry which is preliminary data.</text>
</comment>
<feature type="region of interest" description="Disordered" evidence="1">
    <location>
        <begin position="1168"/>
        <end position="1288"/>
    </location>
</feature>
<feature type="compositionally biased region" description="Polar residues" evidence="1">
    <location>
        <begin position="1229"/>
        <end position="1240"/>
    </location>
</feature>
<dbReference type="InParanoid" id="A0A482X2E8"/>
<dbReference type="PROSITE" id="PS51038">
    <property type="entry name" value="BAH"/>
    <property type="match status" value="1"/>
</dbReference>
<feature type="compositionally biased region" description="Pro residues" evidence="1">
    <location>
        <begin position="1212"/>
        <end position="1227"/>
    </location>
</feature>
<feature type="region of interest" description="Disordered" evidence="1">
    <location>
        <begin position="1581"/>
        <end position="1615"/>
    </location>
</feature>
<feature type="compositionally biased region" description="Pro residues" evidence="1">
    <location>
        <begin position="1065"/>
        <end position="1076"/>
    </location>
</feature>
<feature type="compositionally biased region" description="Low complexity" evidence="1">
    <location>
        <begin position="1100"/>
        <end position="1113"/>
    </location>
</feature>
<feature type="compositionally biased region" description="Basic and acidic residues" evidence="1">
    <location>
        <begin position="599"/>
        <end position="617"/>
    </location>
</feature>
<feature type="compositionally biased region" description="Low complexity" evidence="1">
    <location>
        <begin position="216"/>
        <end position="229"/>
    </location>
</feature>
<feature type="domain" description="BAH" evidence="2">
    <location>
        <begin position="1813"/>
        <end position="1965"/>
    </location>
</feature>
<feature type="compositionally biased region" description="Basic and acidic residues" evidence="1">
    <location>
        <begin position="422"/>
        <end position="457"/>
    </location>
</feature>
<feature type="region of interest" description="Disordered" evidence="1">
    <location>
        <begin position="534"/>
        <end position="636"/>
    </location>
</feature>
<sequence length="1966" mass="213667">MKKEPANPAVVGTKKTTAAVHHVKSAAKRVPADVEEKKRKTGGIMASAPPNMPLAVVVVEVQTSQNIKGKVGVESKVKKKTVTLKTTSAPVKKVRSPSPKKTTTEETSKTKQAKPKKVISTPVKTPKLKATKKPDVKKPPKPPKPKSDKLTKKQKLLQEKQQQGSQPKKHSTVSESVPTSPITVVISEQDANDKSIPVTVSCKKSAPKQTAKKQSKPVVVKKSGVAAGKIGKRKNIIKKTVVKEIGKAFKSDSEKKKDTDKSSESPTTDQASSEKNETNQPSKKATSSKKSKNDDAATASNLDLSSRSKYYKSKTIAKAVKSKGTDKPKTMKAKKKANDEQSEDNKGDGAAKNDNDSSETASKAESKKKEKPVKIDKSKVASEKKNEGDSKDGSKKEGAKPKKPKPEPKSSTNQQQKAKAKGKVDTIGKVKKTVKIEAGPEKQSGEEKTNEPSDHNDSSTSDELPLDKIKRQQKGKPQTQSEKDEQVIKPTICVKEEKIAFEECVKIKEEIDDLYDFKSSDGDCKVKDELMKEETVKGASEKKEIKSANKNNPSGKVVKKKVVKKPVVKSGTVKVGVKGKAPASTKAAKLKAAKISRKASSDDGVKSDEHESSDDAKKSKKLKKTSSKSGSDSEKRARRMKLFGFWSGPKKHRVASLNALAKVHCLYENESRVMEKAMIEMSETSSPAPKQPATKANETKASEAKASKEKVESKTEKVEDSLATTRTLRSNPGLRSVGRHYDVLNASSTTSSFTSSDDSSDGAEDTKKLQLQPSVKQKQQNRVKKQQEKQQQKAAPKPKIKPKQIMVSTDGTSEEEDQKDKKKESSSSSSSDNPDSSRKVKKRRKRNELMMDLKDMVVRKRMASLNASAILAASYSMEKRSSSSSNTRKEDSEEDSSRSSRPERKRKSKTSSDSSPDMEVEDSSCEEDVLIRGGGSKQKVAVIVNQDTDLTITGVYVNSTTRSTHHEGFCSIAGMQYRISSTSHTQTEATAVATETVLHADHPASVREPAVVAQPGKSYTPLGALSSMQPPGHGHRGPRGGPPSPLARRPPPHHAPCSSTSAFTAPPPPPPPPPQDPAYVHGYYQPAGPLISHHHHHHSTTTTSSSVASKLPPAASPPPPTSAPPATTSESSDQADSVVAASSSSQPPPEAAPPVAYRYPPYHGYQYYPSPPASSLQYPPQPQSHYHQEICYSSPNPYPSPYFPSSSHKSAPYPPPTYHRRYVPPPQYYSHQEFYTSAPPSQIVPPGSSTSGAAPPPTSSSSSYPPPPGASDPGYPPPPPPPAPMVDGYHPPPPTYPYPAYSTGPPPPCYSHSPPNRLAFIDGPTYQGCPCPMQSCPKNVYTGPLTGASKGSLKNHQSTTPLPPVALALPLEPPGAVGPPSPARGSAGMPPPPSPALATARNPNPQWNQSPPPDTKSSETGLLVISKVVADSVLGIPDSETNCAAETLIALKESSILMPKVTDVKIEVDDMTTYTQQDIAAAVDLKTMSTNCRKRRRLNGSTIEVRRLSTESVNLPEKTRPLTEVQERLVACDVNNLKEVTTSMNSITECKDDVENRLPTPPPPTTASPTVPVLPRGKQQQPLIQHHPQTTKRKVTDVSGCEQSPPIVNSSSKCKKRKADSVPVKETKKKCAAVNINKVIEPEPEVVVEAEAEVKSKRKTTERRKSTSADRAVKVEPVTSEPCDEAHVSQPKKVCRGRKSLDKSSTPKQVVASLKGKNVPKNNATAKGSKKDTSPNRSTAKKQLAASNGVSTEDLTAEPPQIICNPKKTHPVLKWSNGWSWEGTPFKSKVFLTSDDVPVFRKCYPSMKHKGGDIISPRDCVLLKSGKSKQDLPFVAKVAALWENPEDGEMMMSLLWYYRPEHTDHGRRAEDNVDEIFASRHKDINSVACIEDKCFVLTFNEYCRYRKSVRRCEEGLTAASRVVPMLDGSAYPRLNRQPPGQVASELVFFFRRVYDFRQRRLLKNPS</sequence>
<dbReference type="GO" id="GO:0045892">
    <property type="term" value="P:negative regulation of DNA-templated transcription"/>
    <property type="evidence" value="ECO:0007669"/>
    <property type="project" value="TreeGrafter"/>
</dbReference>
<dbReference type="GO" id="GO:0031507">
    <property type="term" value="P:heterochromatin formation"/>
    <property type="evidence" value="ECO:0007669"/>
    <property type="project" value="TreeGrafter"/>
</dbReference>
<protein>
    <recommendedName>
        <fullName evidence="2">BAH domain-containing protein</fullName>
    </recommendedName>
</protein>
<feature type="region of interest" description="Disordered" evidence="1">
    <location>
        <begin position="83"/>
        <end position="181"/>
    </location>
</feature>
<feature type="compositionally biased region" description="Low complexity" evidence="1">
    <location>
        <begin position="1168"/>
        <end position="1178"/>
    </location>
</feature>
<feature type="compositionally biased region" description="Pro residues" evidence="1">
    <location>
        <begin position="1040"/>
        <end position="1049"/>
    </location>
</feature>
<dbReference type="OrthoDB" id="1922186at2759"/>
<feature type="compositionally biased region" description="Basic and acidic residues" evidence="1">
    <location>
        <begin position="1663"/>
        <end position="1674"/>
    </location>
</feature>
<feature type="compositionally biased region" description="Basic and acidic residues" evidence="1">
    <location>
        <begin position="336"/>
        <end position="355"/>
    </location>
</feature>
<dbReference type="STRING" id="195883.A0A482X2E8"/>
<feature type="compositionally biased region" description="Low complexity" evidence="1">
    <location>
        <begin position="1396"/>
        <end position="1409"/>
    </location>
</feature>
<dbReference type="InterPro" id="IPR043151">
    <property type="entry name" value="BAH_sf"/>
</dbReference>